<name>A0A6A6X9P5_9PLEO</name>
<dbReference type="Proteomes" id="UP000799757">
    <property type="component" value="Unassembled WGS sequence"/>
</dbReference>
<dbReference type="SUPFAM" id="SSF53383">
    <property type="entry name" value="PLP-dependent transferases"/>
    <property type="match status" value="1"/>
</dbReference>
<evidence type="ECO:0000256" key="4">
    <source>
        <dbReference type="ARBA" id="ARBA00008392"/>
    </source>
</evidence>
<evidence type="ECO:0000259" key="11">
    <source>
        <dbReference type="Pfam" id="PF00155"/>
    </source>
</evidence>
<organism evidence="12 13">
    <name type="scientific">Melanomma pulvis-pyrius CBS 109.77</name>
    <dbReference type="NCBI Taxonomy" id="1314802"/>
    <lineage>
        <taxon>Eukaryota</taxon>
        <taxon>Fungi</taxon>
        <taxon>Dikarya</taxon>
        <taxon>Ascomycota</taxon>
        <taxon>Pezizomycotina</taxon>
        <taxon>Dothideomycetes</taxon>
        <taxon>Pleosporomycetidae</taxon>
        <taxon>Pleosporales</taxon>
        <taxon>Melanommataceae</taxon>
        <taxon>Melanomma</taxon>
    </lineage>
</organism>
<dbReference type="GO" id="GO:0004758">
    <property type="term" value="F:serine C-palmitoyltransferase activity"/>
    <property type="evidence" value="ECO:0007669"/>
    <property type="project" value="TreeGrafter"/>
</dbReference>
<keyword evidence="9" id="KW-0443">Lipid metabolism</keyword>
<evidence type="ECO:0000256" key="6">
    <source>
        <dbReference type="ARBA" id="ARBA00022679"/>
    </source>
</evidence>
<dbReference type="FunFam" id="3.40.640.10:FF:000059">
    <property type="entry name" value="Serine palmitoyl CoA transferase subunit LcbA"/>
    <property type="match status" value="1"/>
</dbReference>
<comment type="pathway">
    <text evidence="2">Lipid metabolism; sphingolipid metabolism.</text>
</comment>
<dbReference type="InterPro" id="IPR004839">
    <property type="entry name" value="Aminotransferase_I/II_large"/>
</dbReference>
<keyword evidence="6 12" id="KW-0808">Transferase</keyword>
<dbReference type="Gene3D" id="3.40.640.10">
    <property type="entry name" value="Type I PLP-dependent aspartate aminotransferase-like (Major domain)"/>
    <property type="match status" value="1"/>
</dbReference>
<dbReference type="InterPro" id="IPR015421">
    <property type="entry name" value="PyrdxlP-dep_Trfase_major"/>
</dbReference>
<evidence type="ECO:0000256" key="3">
    <source>
        <dbReference type="ARBA" id="ARBA00004991"/>
    </source>
</evidence>
<comment type="cofactor">
    <cofactor evidence="1">
        <name>pyridoxal 5'-phosphate</name>
        <dbReference type="ChEBI" id="CHEBI:597326"/>
    </cofactor>
</comment>
<dbReference type="InterPro" id="IPR015422">
    <property type="entry name" value="PyrdxlP-dep_Trfase_small"/>
</dbReference>
<reference evidence="12" key="1">
    <citation type="journal article" date="2020" name="Stud. Mycol.">
        <title>101 Dothideomycetes genomes: a test case for predicting lifestyles and emergence of pathogens.</title>
        <authorList>
            <person name="Haridas S."/>
            <person name="Albert R."/>
            <person name="Binder M."/>
            <person name="Bloem J."/>
            <person name="Labutti K."/>
            <person name="Salamov A."/>
            <person name="Andreopoulos B."/>
            <person name="Baker S."/>
            <person name="Barry K."/>
            <person name="Bills G."/>
            <person name="Bluhm B."/>
            <person name="Cannon C."/>
            <person name="Castanera R."/>
            <person name="Culley D."/>
            <person name="Daum C."/>
            <person name="Ezra D."/>
            <person name="Gonzalez J."/>
            <person name="Henrissat B."/>
            <person name="Kuo A."/>
            <person name="Liang C."/>
            <person name="Lipzen A."/>
            <person name="Lutzoni F."/>
            <person name="Magnuson J."/>
            <person name="Mondo S."/>
            <person name="Nolan M."/>
            <person name="Ohm R."/>
            <person name="Pangilinan J."/>
            <person name="Park H.-J."/>
            <person name="Ramirez L."/>
            <person name="Alfaro M."/>
            <person name="Sun H."/>
            <person name="Tritt A."/>
            <person name="Yoshinaga Y."/>
            <person name="Zwiers L.-H."/>
            <person name="Turgeon B."/>
            <person name="Goodwin S."/>
            <person name="Spatafora J."/>
            <person name="Crous P."/>
            <person name="Grigoriev I."/>
        </authorList>
    </citation>
    <scope>NUCLEOTIDE SEQUENCE</scope>
    <source>
        <strain evidence="12">CBS 109.77</strain>
    </source>
</reference>
<keyword evidence="13" id="KW-1185">Reference proteome</keyword>
<dbReference type="PANTHER" id="PTHR13693">
    <property type="entry name" value="CLASS II AMINOTRANSFERASE/8-AMINO-7-OXONONANOATE SYNTHASE"/>
    <property type="match status" value="1"/>
</dbReference>
<evidence type="ECO:0000256" key="9">
    <source>
        <dbReference type="ARBA" id="ARBA00023098"/>
    </source>
</evidence>
<dbReference type="EMBL" id="MU001940">
    <property type="protein sequence ID" value="KAF2793149.1"/>
    <property type="molecule type" value="Genomic_DNA"/>
</dbReference>
<dbReference type="Gene3D" id="3.90.1150.10">
    <property type="entry name" value="Aspartate Aminotransferase, domain 1"/>
    <property type="match status" value="1"/>
</dbReference>
<dbReference type="GO" id="GO:0046513">
    <property type="term" value="P:ceramide biosynthetic process"/>
    <property type="evidence" value="ECO:0007669"/>
    <property type="project" value="TreeGrafter"/>
</dbReference>
<dbReference type="InterPro" id="IPR050087">
    <property type="entry name" value="AON_synthase_class-II"/>
</dbReference>
<dbReference type="GO" id="GO:0046512">
    <property type="term" value="P:sphingosine biosynthetic process"/>
    <property type="evidence" value="ECO:0007669"/>
    <property type="project" value="TreeGrafter"/>
</dbReference>
<keyword evidence="8" id="KW-0746">Sphingolipid metabolism</keyword>
<dbReference type="GO" id="GO:0030170">
    <property type="term" value="F:pyridoxal phosphate binding"/>
    <property type="evidence" value="ECO:0007669"/>
    <property type="project" value="InterPro"/>
</dbReference>
<evidence type="ECO:0000256" key="8">
    <source>
        <dbReference type="ARBA" id="ARBA00022919"/>
    </source>
</evidence>
<evidence type="ECO:0000256" key="2">
    <source>
        <dbReference type="ARBA" id="ARBA00004760"/>
    </source>
</evidence>
<evidence type="ECO:0000256" key="1">
    <source>
        <dbReference type="ARBA" id="ARBA00001933"/>
    </source>
</evidence>
<comment type="pathway">
    <text evidence="3">Sphingolipid metabolism.</text>
</comment>
<gene>
    <name evidence="12" type="ORF">K505DRAFT_417981</name>
</gene>
<evidence type="ECO:0000256" key="5">
    <source>
        <dbReference type="ARBA" id="ARBA00013220"/>
    </source>
</evidence>
<keyword evidence="7" id="KW-0663">Pyridoxal phosphate</keyword>
<dbReference type="Pfam" id="PF00155">
    <property type="entry name" value="Aminotran_1_2"/>
    <property type="match status" value="1"/>
</dbReference>
<evidence type="ECO:0000313" key="13">
    <source>
        <dbReference type="Proteomes" id="UP000799757"/>
    </source>
</evidence>
<dbReference type="InterPro" id="IPR015424">
    <property type="entry name" value="PyrdxlP-dep_Trfase"/>
</dbReference>
<dbReference type="PANTHER" id="PTHR13693:SF2">
    <property type="entry name" value="SERINE PALMITOYLTRANSFERASE 1"/>
    <property type="match status" value="1"/>
</dbReference>
<dbReference type="GO" id="GO:0016020">
    <property type="term" value="C:membrane"/>
    <property type="evidence" value="ECO:0007669"/>
    <property type="project" value="GOC"/>
</dbReference>
<accession>A0A6A6X9P5</accession>
<comment type="similarity">
    <text evidence="4">Belongs to the class-II pyridoxal-phosphate-dependent aminotransferase family.</text>
</comment>
<feature type="domain" description="Aminotransferase class I/classII large" evidence="11">
    <location>
        <begin position="122"/>
        <end position="492"/>
    </location>
</feature>
<evidence type="ECO:0000256" key="7">
    <source>
        <dbReference type="ARBA" id="ARBA00022898"/>
    </source>
</evidence>
<evidence type="ECO:0000256" key="10">
    <source>
        <dbReference type="ARBA" id="ARBA00023315"/>
    </source>
</evidence>
<dbReference type="GO" id="GO:0005783">
    <property type="term" value="C:endoplasmic reticulum"/>
    <property type="evidence" value="ECO:0007669"/>
    <property type="project" value="TreeGrafter"/>
</dbReference>
<sequence>MDFNGAQGTVVRLFNDANAQFHKMPGSAIILRYIKSSYQDDPVRSAIELFLFLFAVRYLLAPTYSTQKKVALTEEEIDELVDDWTPEPLVAAQTPFEELENEKRPVIVGPTGPKSKLSNGRTVTNLASYNFYNFVANETLKEKAIQTLRTYGVGPCGPPGFYGTQDVHIKTEADVAAALGTPACIIYAQSFSTISSVIPSFSKRGDIIVADKAVNFSVRKGIQISRSTVRWYEHNDMEDLERVLQKVVKEQAKKPLTRRFIITEGLFENIGDVVDLPKLVELKLRYKFRLILDETWSYGVLGRTGGGVTEAQNVDGTEVDMIIGSLSGPLCAAGGFCAGNEEVVEHQRISSASYTYSAALPALLSTTASETIAMLQEQPEIMATLRENIKSMRAQLDPRSDWVKCTSVADNPIMLLVLKPEVVVSKNLSLHDQHQLFQDVMDECLANGVMITRLKSMPTGLGVHPRDQGWQPTPALKVCVTTGLTKKETEKAGIVIRHAITKIVSRRR</sequence>
<evidence type="ECO:0000313" key="12">
    <source>
        <dbReference type="EMBL" id="KAF2793149.1"/>
    </source>
</evidence>
<proteinExistence type="inferred from homology"/>
<protein>
    <recommendedName>
        <fullName evidence="5">serine C-palmitoyltransferase</fullName>
        <ecNumber evidence="5">2.3.1.50</ecNumber>
    </recommendedName>
</protein>
<dbReference type="AlphaFoldDB" id="A0A6A6X9P5"/>
<keyword evidence="10" id="KW-0012">Acyltransferase</keyword>
<dbReference type="OrthoDB" id="3168162at2759"/>
<dbReference type="EC" id="2.3.1.50" evidence="5"/>